<gene>
    <name evidence="7" type="ORF">W911_03150</name>
</gene>
<dbReference type="EMBL" id="CP006912">
    <property type="protein sequence ID" value="AHB47638.1"/>
    <property type="molecule type" value="Genomic_DNA"/>
</dbReference>
<dbReference type="GO" id="GO:0005886">
    <property type="term" value="C:plasma membrane"/>
    <property type="evidence" value="ECO:0007669"/>
    <property type="project" value="UniProtKB-SubCell"/>
</dbReference>
<dbReference type="InterPro" id="IPR002758">
    <property type="entry name" value="Cation_antiport_E"/>
</dbReference>
<evidence type="ECO:0000256" key="6">
    <source>
        <dbReference type="ARBA" id="ARBA00023136"/>
    </source>
</evidence>
<evidence type="ECO:0000256" key="3">
    <source>
        <dbReference type="ARBA" id="ARBA00022475"/>
    </source>
</evidence>
<dbReference type="HOGENOM" id="CLU_086615_6_1_5"/>
<name>V5SAG9_9HYPH</name>
<dbReference type="Pfam" id="PF01899">
    <property type="entry name" value="MNHE"/>
    <property type="match status" value="1"/>
</dbReference>
<dbReference type="KEGG" id="hni:W911_03150"/>
<keyword evidence="8" id="KW-1185">Reference proteome</keyword>
<organism evidence="7 8">
    <name type="scientific">Hyphomicrobium nitrativorans NL23</name>
    <dbReference type="NCBI Taxonomy" id="1029756"/>
    <lineage>
        <taxon>Bacteria</taxon>
        <taxon>Pseudomonadati</taxon>
        <taxon>Pseudomonadota</taxon>
        <taxon>Alphaproteobacteria</taxon>
        <taxon>Hyphomicrobiales</taxon>
        <taxon>Hyphomicrobiaceae</taxon>
        <taxon>Hyphomicrobium</taxon>
    </lineage>
</organism>
<sequence length="109" mass="11725">MSFATKAVAWGRLGALFFREFALSVKDVSLAVLDPRRPLRPAIVAVPLDVKSDAGITLLANMITLTPGTTSLHVSEDRKTLYVHAMNASESTVADIKAGFEAKVREVLA</sequence>
<dbReference type="OrthoDB" id="9807187at2"/>
<evidence type="ECO:0000256" key="4">
    <source>
        <dbReference type="ARBA" id="ARBA00022692"/>
    </source>
</evidence>
<comment type="similarity">
    <text evidence="2">Belongs to the CPA3 antiporters (TC 2.A.63) subunit E family.</text>
</comment>
<dbReference type="AlphaFoldDB" id="V5SAG9"/>
<evidence type="ECO:0000256" key="5">
    <source>
        <dbReference type="ARBA" id="ARBA00022989"/>
    </source>
</evidence>
<dbReference type="PATRIC" id="fig|1029756.8.peg.662"/>
<evidence type="ECO:0000256" key="1">
    <source>
        <dbReference type="ARBA" id="ARBA00004651"/>
    </source>
</evidence>
<protein>
    <submittedName>
        <fullName evidence="7">Sodium:proton antiporter</fullName>
    </submittedName>
</protein>
<keyword evidence="6" id="KW-0472">Membrane</keyword>
<keyword evidence="5" id="KW-1133">Transmembrane helix</keyword>
<dbReference type="Proteomes" id="UP000018542">
    <property type="component" value="Chromosome"/>
</dbReference>
<evidence type="ECO:0000313" key="8">
    <source>
        <dbReference type="Proteomes" id="UP000018542"/>
    </source>
</evidence>
<comment type="subcellular location">
    <subcellularLocation>
        <location evidence="1">Cell membrane</location>
        <topology evidence="1">Multi-pass membrane protein</topology>
    </subcellularLocation>
</comment>
<dbReference type="PANTHER" id="PTHR34584">
    <property type="entry name" value="NA(+)/H(+) ANTIPORTER SUBUNIT E1"/>
    <property type="match status" value="1"/>
</dbReference>
<dbReference type="GO" id="GO:0008324">
    <property type="term" value="F:monoatomic cation transmembrane transporter activity"/>
    <property type="evidence" value="ECO:0007669"/>
    <property type="project" value="InterPro"/>
</dbReference>
<keyword evidence="3" id="KW-1003">Cell membrane</keyword>
<evidence type="ECO:0000313" key="7">
    <source>
        <dbReference type="EMBL" id="AHB47638.1"/>
    </source>
</evidence>
<dbReference type="STRING" id="1029756.W911_03150"/>
<keyword evidence="4" id="KW-0812">Transmembrane</keyword>
<accession>V5SAG9</accession>
<dbReference type="RefSeq" id="WP_023786051.1">
    <property type="nucleotide sequence ID" value="NC_022997.1"/>
</dbReference>
<evidence type="ECO:0000256" key="2">
    <source>
        <dbReference type="ARBA" id="ARBA00006228"/>
    </source>
</evidence>
<proteinExistence type="inferred from homology"/>
<dbReference type="PANTHER" id="PTHR34584:SF1">
    <property type="entry name" value="NA(+)_H(+) ANTIPORTER SUBUNIT E1"/>
    <property type="match status" value="1"/>
</dbReference>
<reference evidence="7 8" key="1">
    <citation type="journal article" date="2014" name="Genome Announc.">
        <title>Complete Genome Sequence of Hyphomicrobium nitrativorans Strain NL23, a Denitrifying Bacterium Isolated from Biofilm of a Methanol-Fed Denitrification System Treating Seawater at the Montreal Biodome.</title>
        <authorList>
            <person name="Martineau C."/>
            <person name="Villeneuve C."/>
            <person name="Mauffrey F."/>
            <person name="Villemur R."/>
        </authorList>
    </citation>
    <scope>NUCLEOTIDE SEQUENCE [LARGE SCALE GENOMIC DNA]</scope>
    <source>
        <strain evidence="7">NL23</strain>
    </source>
</reference>